<accession>K2RR48</accession>
<proteinExistence type="predicted"/>
<dbReference type="SUPFAM" id="SSF53146">
    <property type="entry name" value="Nitrogenase accessory factor-like"/>
    <property type="match status" value="1"/>
</dbReference>
<dbReference type="Pfam" id="PF02579">
    <property type="entry name" value="Nitro_FeMo-Co"/>
    <property type="match status" value="1"/>
</dbReference>
<dbReference type="Proteomes" id="UP000007360">
    <property type="component" value="Unassembled WGS sequence"/>
</dbReference>
<dbReference type="InterPro" id="IPR051840">
    <property type="entry name" value="NifX/NifY_domain"/>
</dbReference>
<evidence type="ECO:0000313" key="3">
    <source>
        <dbReference type="Proteomes" id="UP000007360"/>
    </source>
</evidence>
<dbReference type="InterPro" id="IPR036105">
    <property type="entry name" value="DiNase_FeMo-co_biosyn_sf"/>
</dbReference>
<dbReference type="EMBL" id="AMPO01000009">
    <property type="protein sequence ID" value="EKF85220.1"/>
    <property type="molecule type" value="Genomic_DNA"/>
</dbReference>
<dbReference type="AlphaFoldDB" id="K2RR48"/>
<feature type="domain" description="Dinitrogenase iron-molybdenum cofactor biosynthesis" evidence="1">
    <location>
        <begin position="13"/>
        <end position="99"/>
    </location>
</feature>
<dbReference type="CDD" id="cd00562">
    <property type="entry name" value="NifX_NifB"/>
    <property type="match status" value="1"/>
</dbReference>
<comment type="caution">
    <text evidence="2">The sequence shown here is derived from an EMBL/GenBank/DDBJ whole genome shotgun (WGS) entry which is preliminary data.</text>
</comment>
<dbReference type="InterPro" id="IPR003731">
    <property type="entry name" value="Di-Nase_FeMo-co_biosynth"/>
</dbReference>
<dbReference type="RefSeq" id="WP_004031465.1">
    <property type="nucleotide sequence ID" value="NZ_AMPO01000009.1"/>
</dbReference>
<reference evidence="2 3" key="1">
    <citation type="journal article" date="2012" name="J. Bacteriol.">
        <title>Draft genome sequence of Methanobacterium formicicum DSM 3637, an archaebacterium isolated from the methane producer amoeba Pelomyxa palustris.</title>
        <authorList>
            <person name="Gutierrez G."/>
        </authorList>
    </citation>
    <scope>NUCLEOTIDE SEQUENCE [LARGE SCALE GENOMIC DNA]</scope>
    <source>
        <strain evidence="3">DSM 3637 / PP1</strain>
    </source>
</reference>
<protein>
    <submittedName>
        <fullName evidence="2">Dinitrogenase iron-molybdenum cofactor biosynthesis protein</fullName>
    </submittedName>
</protein>
<evidence type="ECO:0000313" key="2">
    <source>
        <dbReference type="EMBL" id="EKF85220.1"/>
    </source>
</evidence>
<evidence type="ECO:0000259" key="1">
    <source>
        <dbReference type="Pfam" id="PF02579"/>
    </source>
</evidence>
<dbReference type="OrthoDB" id="85838at2157"/>
<organism evidence="2 3">
    <name type="scientific">Methanobacterium formicicum (strain DSM 3637 / PP1)</name>
    <dbReference type="NCBI Taxonomy" id="1204725"/>
    <lineage>
        <taxon>Archaea</taxon>
        <taxon>Methanobacteriati</taxon>
        <taxon>Methanobacteriota</taxon>
        <taxon>Methanomada group</taxon>
        <taxon>Methanobacteria</taxon>
        <taxon>Methanobacteriales</taxon>
        <taxon>Methanobacteriaceae</taxon>
        <taxon>Methanobacterium</taxon>
    </lineage>
</organism>
<dbReference type="Gene3D" id="3.30.420.130">
    <property type="entry name" value="Dinitrogenase iron-molybdenum cofactor biosynthesis domain"/>
    <property type="match status" value="1"/>
</dbReference>
<sequence>MKIAIASSDRVNTDHFGRARGFAIYQWNGDEAKFMEYIKTNINPEEKHQWQEGLRLLEDCEVIIAVQAGMKAKYGITKADLKLVEDEGTVEEVLNRFIKHEKFMSSL</sequence>
<gene>
    <name evidence="2" type="ORF">A994_10073</name>
</gene>
<dbReference type="PATRIC" id="fig|1204725.3.peg.2025"/>
<dbReference type="PANTHER" id="PTHR33937">
    <property type="entry name" value="IRON-MOLYBDENUM PROTEIN-RELATED-RELATED"/>
    <property type="match status" value="1"/>
</dbReference>
<name>K2RR48_METFP</name>
<dbReference type="PANTHER" id="PTHR33937:SF2">
    <property type="entry name" value="DINITROGENASE IRON-MOLYBDENUM COFACTOR BIOSYNTHESIS DOMAIN-CONTAINING PROTEIN"/>
    <property type="match status" value="1"/>
</dbReference>
<keyword evidence="3" id="KW-1185">Reference proteome</keyword>